<feature type="transmembrane region" description="Helical" evidence="2">
    <location>
        <begin position="49"/>
        <end position="67"/>
    </location>
</feature>
<feature type="region of interest" description="Disordered" evidence="1">
    <location>
        <begin position="1"/>
        <end position="33"/>
    </location>
</feature>
<dbReference type="EMBL" id="BONF01000042">
    <property type="protein sequence ID" value="GIF84975.1"/>
    <property type="molecule type" value="Genomic_DNA"/>
</dbReference>
<evidence type="ECO:0000256" key="2">
    <source>
        <dbReference type="SAM" id="Phobius"/>
    </source>
</evidence>
<proteinExistence type="predicted"/>
<keyword evidence="2" id="KW-0472">Membrane</keyword>
<feature type="transmembrane region" description="Helical" evidence="2">
    <location>
        <begin position="171"/>
        <end position="192"/>
    </location>
</feature>
<reference evidence="3 4" key="1">
    <citation type="submission" date="2021-01" db="EMBL/GenBank/DDBJ databases">
        <title>Whole genome shotgun sequence of Catellatospora bangladeshensis NBRC 107357.</title>
        <authorList>
            <person name="Komaki H."/>
            <person name="Tamura T."/>
        </authorList>
    </citation>
    <scope>NUCLEOTIDE SEQUENCE [LARGE SCALE GENOMIC DNA]</scope>
    <source>
        <strain evidence="3 4">NBRC 107357</strain>
    </source>
</reference>
<keyword evidence="4" id="KW-1185">Reference proteome</keyword>
<dbReference type="AlphaFoldDB" id="A0A8J3JTP6"/>
<feature type="compositionally biased region" description="Basic and acidic residues" evidence="1">
    <location>
        <begin position="17"/>
        <end position="31"/>
    </location>
</feature>
<keyword evidence="2" id="KW-0812">Transmembrane</keyword>
<name>A0A8J3JTP6_9ACTN</name>
<evidence type="ECO:0000256" key="1">
    <source>
        <dbReference type="SAM" id="MobiDB-lite"/>
    </source>
</evidence>
<keyword evidence="2" id="KW-1133">Transmembrane helix</keyword>
<feature type="compositionally biased region" description="Basic residues" evidence="1">
    <location>
        <begin position="1"/>
        <end position="16"/>
    </location>
</feature>
<feature type="transmembrane region" description="Helical" evidence="2">
    <location>
        <begin position="73"/>
        <end position="98"/>
    </location>
</feature>
<feature type="transmembrane region" description="Helical" evidence="2">
    <location>
        <begin position="118"/>
        <end position="142"/>
    </location>
</feature>
<organism evidence="3 4">
    <name type="scientific">Catellatospora bangladeshensis</name>
    <dbReference type="NCBI Taxonomy" id="310355"/>
    <lineage>
        <taxon>Bacteria</taxon>
        <taxon>Bacillati</taxon>
        <taxon>Actinomycetota</taxon>
        <taxon>Actinomycetes</taxon>
        <taxon>Micromonosporales</taxon>
        <taxon>Micromonosporaceae</taxon>
        <taxon>Catellatospora</taxon>
    </lineage>
</organism>
<protein>
    <submittedName>
        <fullName evidence="3">Uncharacterized protein</fullName>
    </submittedName>
</protein>
<comment type="caution">
    <text evidence="3">The sequence shown here is derived from an EMBL/GenBank/DDBJ whole genome shotgun (WGS) entry which is preliminary data.</text>
</comment>
<evidence type="ECO:0000313" key="4">
    <source>
        <dbReference type="Proteomes" id="UP000601223"/>
    </source>
</evidence>
<accession>A0A8J3JTP6</accession>
<gene>
    <name evidence="3" type="ORF">Cba03nite_63240</name>
</gene>
<evidence type="ECO:0000313" key="3">
    <source>
        <dbReference type="EMBL" id="GIF84975.1"/>
    </source>
</evidence>
<dbReference type="Proteomes" id="UP000601223">
    <property type="component" value="Unassembled WGS sequence"/>
</dbReference>
<sequence length="205" mass="21431">MRAGRRTSRRTGGRRAGRADGGRGAGGDDHGAVGPGTGRYRGAMRALRAWNAVGLLLCALVLVDAVRPGPSRIGAGIIGMIGLNAAMFGAVLLGYLLLQGLFDPDVARDAYADTPAWLKAAVAALLALLLGAFVMACAAGNVEQAPDGYWFESHGRRTGPASAERYQFAQFALQFLIASLFGTFYAASGAFLRAVHRARPARDPA</sequence>